<organism evidence="2">
    <name type="scientific">freshwater metagenome</name>
    <dbReference type="NCBI Taxonomy" id="449393"/>
    <lineage>
        <taxon>unclassified sequences</taxon>
        <taxon>metagenomes</taxon>
        <taxon>ecological metagenomes</taxon>
    </lineage>
</organism>
<protein>
    <submittedName>
        <fullName evidence="2">Unannotated protein</fullName>
    </submittedName>
</protein>
<evidence type="ECO:0000256" key="1">
    <source>
        <dbReference type="SAM" id="MobiDB-lite"/>
    </source>
</evidence>
<feature type="region of interest" description="Disordered" evidence="1">
    <location>
        <begin position="32"/>
        <end position="60"/>
    </location>
</feature>
<gene>
    <name evidence="2" type="ORF">UFOPK3268_01443</name>
</gene>
<accession>A0A6J7C491</accession>
<evidence type="ECO:0000313" key="2">
    <source>
        <dbReference type="EMBL" id="CAB4851974.1"/>
    </source>
</evidence>
<name>A0A6J7C491_9ZZZZ</name>
<sequence>MILDGFSIGDMSRTSDSTRLLLADARSRARVSGPAARADVSDGDPVGASQTSRPSTNPHVVSAPSIRRANFMVISRLNVIKDHVIRSWFGEEGPTAAGSNSRDQRPLRRATICRRGVIRNATSCRITNAVLVRSTPGIAKMLPATR</sequence>
<feature type="compositionally biased region" description="Polar residues" evidence="1">
    <location>
        <begin position="48"/>
        <end position="59"/>
    </location>
</feature>
<dbReference type="EMBL" id="CAFBIZ010000212">
    <property type="protein sequence ID" value="CAB4851974.1"/>
    <property type="molecule type" value="Genomic_DNA"/>
</dbReference>
<dbReference type="AlphaFoldDB" id="A0A6J7C491"/>
<proteinExistence type="predicted"/>
<reference evidence="2" key="1">
    <citation type="submission" date="2020-05" db="EMBL/GenBank/DDBJ databases">
        <authorList>
            <person name="Chiriac C."/>
            <person name="Salcher M."/>
            <person name="Ghai R."/>
            <person name="Kavagutti S V."/>
        </authorList>
    </citation>
    <scope>NUCLEOTIDE SEQUENCE</scope>
</reference>